<evidence type="ECO:0000256" key="1">
    <source>
        <dbReference type="ARBA" id="ARBA00022441"/>
    </source>
</evidence>
<dbReference type="PANTHER" id="PTHR24412:SF441">
    <property type="entry name" value="KELCH-LIKE PROTEIN 28"/>
    <property type="match status" value="1"/>
</dbReference>
<keyword evidence="3" id="KW-0009">Actin-binding</keyword>
<proteinExistence type="predicted"/>
<gene>
    <name evidence="5" type="ORF">HERILL_LOCUS4631</name>
</gene>
<dbReference type="InParanoid" id="A0A7R8UK85"/>
<reference evidence="5 6" key="1">
    <citation type="submission" date="2020-11" db="EMBL/GenBank/DDBJ databases">
        <authorList>
            <person name="Wallbank WR R."/>
            <person name="Pardo Diaz C."/>
            <person name="Kozak K."/>
            <person name="Martin S."/>
            <person name="Jiggins C."/>
            <person name="Moest M."/>
            <person name="Warren A I."/>
            <person name="Generalovic N T."/>
            <person name="Byers J.R.P. K."/>
            <person name="Montejo-Kovacevich G."/>
            <person name="Yen C E."/>
        </authorList>
    </citation>
    <scope>NUCLEOTIDE SEQUENCE [LARGE SCALE GENOMIC DNA]</scope>
</reference>
<protein>
    <recommendedName>
        <fullName evidence="4">BTB domain-containing protein</fullName>
    </recommendedName>
</protein>
<name>A0A7R8UK85_HERIL</name>
<feature type="domain" description="BTB" evidence="4">
    <location>
        <begin position="27"/>
        <end position="95"/>
    </location>
</feature>
<dbReference type="EMBL" id="LR899010">
    <property type="protein sequence ID" value="CAD7081532.1"/>
    <property type="molecule type" value="Genomic_DNA"/>
</dbReference>
<evidence type="ECO:0000313" key="6">
    <source>
        <dbReference type="Proteomes" id="UP000594454"/>
    </source>
</evidence>
<dbReference type="OrthoDB" id="6418787at2759"/>
<dbReference type="AlphaFoldDB" id="A0A7R8UK85"/>
<evidence type="ECO:0000313" key="5">
    <source>
        <dbReference type="EMBL" id="CAD7081532.1"/>
    </source>
</evidence>
<dbReference type="InterPro" id="IPR011333">
    <property type="entry name" value="SKP1/BTB/POZ_sf"/>
</dbReference>
<keyword evidence="1" id="KW-0880">Kelch repeat</keyword>
<accession>A0A7R8UK85</accession>
<dbReference type="Proteomes" id="UP000594454">
    <property type="component" value="Chromosome 2"/>
</dbReference>
<dbReference type="SMART" id="SM00225">
    <property type="entry name" value="BTB"/>
    <property type="match status" value="1"/>
</dbReference>
<dbReference type="Gene3D" id="3.30.710.10">
    <property type="entry name" value="Potassium Channel Kv1.1, Chain A"/>
    <property type="match status" value="1"/>
</dbReference>
<keyword evidence="2" id="KW-0677">Repeat</keyword>
<organism evidence="5 6">
    <name type="scientific">Hermetia illucens</name>
    <name type="common">Black soldier fly</name>
    <dbReference type="NCBI Taxonomy" id="343691"/>
    <lineage>
        <taxon>Eukaryota</taxon>
        <taxon>Metazoa</taxon>
        <taxon>Ecdysozoa</taxon>
        <taxon>Arthropoda</taxon>
        <taxon>Hexapoda</taxon>
        <taxon>Insecta</taxon>
        <taxon>Pterygota</taxon>
        <taxon>Neoptera</taxon>
        <taxon>Endopterygota</taxon>
        <taxon>Diptera</taxon>
        <taxon>Brachycera</taxon>
        <taxon>Stratiomyomorpha</taxon>
        <taxon>Stratiomyidae</taxon>
        <taxon>Hermetiinae</taxon>
        <taxon>Hermetia</taxon>
    </lineage>
</organism>
<evidence type="ECO:0000256" key="3">
    <source>
        <dbReference type="ARBA" id="ARBA00023203"/>
    </source>
</evidence>
<evidence type="ECO:0000256" key="2">
    <source>
        <dbReference type="ARBA" id="ARBA00022737"/>
    </source>
</evidence>
<dbReference type="PROSITE" id="PS50097">
    <property type="entry name" value="BTB"/>
    <property type="match status" value="1"/>
</dbReference>
<dbReference type="InterPro" id="IPR000210">
    <property type="entry name" value="BTB/POZ_dom"/>
</dbReference>
<sequence>MLTMVDYNYSSKYLETLSNFRKAKRFTDIKLQIEDNEIFAHRTVLSAASPVFTAMLDENYAGGKKNSLVLFYETTAPVTQAILDYMYSGRLDIEMKHVDLLLRNLDYLEMEDAKKECERALITNINFGNCFGILVLAIHNCSTMIRFIFNDILYVIRTEIFK</sequence>
<dbReference type="PANTHER" id="PTHR24412">
    <property type="entry name" value="KELCH PROTEIN"/>
    <property type="match status" value="1"/>
</dbReference>
<keyword evidence="6" id="KW-1185">Reference proteome</keyword>
<dbReference type="SUPFAM" id="SSF54695">
    <property type="entry name" value="POZ domain"/>
    <property type="match status" value="1"/>
</dbReference>
<dbReference type="Pfam" id="PF00651">
    <property type="entry name" value="BTB"/>
    <property type="match status" value="1"/>
</dbReference>
<evidence type="ECO:0000259" key="4">
    <source>
        <dbReference type="PROSITE" id="PS50097"/>
    </source>
</evidence>